<accession>A0A165XFX6</accession>
<dbReference type="AlphaFoldDB" id="A0A165XFX6"/>
<dbReference type="OrthoDB" id="3221235at2759"/>
<sequence>MVDLFTPASLSGELSKLCAAFELNATNIIATGDSEVCQSPEDLKDLLKQNFLQIQTRLAQVLNERHNSCTAIGRLSDELIVEILRYVVNDWTARNVHNHQRPEVSPFLVCRKWRTAAMNERLLWNKMRIPASLARFATLRDRNKNAPLEICLNYNDFGSEGPGMMGDHLRQLVPRISYLDISWHEESWECDPTMANFFATYIGQQEFSCLKSLRVDDLNCGAEPPFVLNTPVLQQLMFYGRPLGMPNYMTSLVNLEWEWFNLTAAEILDVLSGFPQLRTCVISSEMPEFHGDEVDPHFPVQLKYLESLTVETLFAHEMSHLLEHLETPSHTVFDLVIEKTLESNDVLERFFHDRLALSDGLTISPGDKGFLYAFTLPSQGSLRIPVKIEFDGPRGSDARQLYSLPNLASYLPNLSLIDLRISHLPSTLDLMQALRSSPCLIEVRVTTDTYDFERLLTALENTPDILCPLLQILDCRGTKFSSILMSQFLGFRQEKGVPIQELKISTGFANAGTADLIPRVPKLHEYVCNREDIQSV</sequence>
<name>A0A165XFX6_9AGAM</name>
<protein>
    <submittedName>
        <fullName evidence="1">Uncharacterized protein</fullName>
    </submittedName>
</protein>
<dbReference type="EMBL" id="KV428379">
    <property type="protein sequence ID" value="KZT32154.1"/>
    <property type="molecule type" value="Genomic_DNA"/>
</dbReference>
<gene>
    <name evidence="1" type="ORF">SISSUDRAFT_1133329</name>
</gene>
<dbReference type="SUPFAM" id="SSF52047">
    <property type="entry name" value="RNI-like"/>
    <property type="match status" value="1"/>
</dbReference>
<keyword evidence="2" id="KW-1185">Reference proteome</keyword>
<dbReference type="STRING" id="1314776.A0A165XFX6"/>
<evidence type="ECO:0000313" key="1">
    <source>
        <dbReference type="EMBL" id="KZT32154.1"/>
    </source>
</evidence>
<proteinExistence type="predicted"/>
<organism evidence="1 2">
    <name type="scientific">Sistotremastrum suecicum HHB10207 ss-3</name>
    <dbReference type="NCBI Taxonomy" id="1314776"/>
    <lineage>
        <taxon>Eukaryota</taxon>
        <taxon>Fungi</taxon>
        <taxon>Dikarya</taxon>
        <taxon>Basidiomycota</taxon>
        <taxon>Agaricomycotina</taxon>
        <taxon>Agaricomycetes</taxon>
        <taxon>Sistotremastrales</taxon>
        <taxon>Sistotremastraceae</taxon>
        <taxon>Sistotremastrum</taxon>
    </lineage>
</organism>
<evidence type="ECO:0000313" key="2">
    <source>
        <dbReference type="Proteomes" id="UP000076798"/>
    </source>
</evidence>
<dbReference type="Proteomes" id="UP000076798">
    <property type="component" value="Unassembled WGS sequence"/>
</dbReference>
<reference evidence="1 2" key="1">
    <citation type="journal article" date="2016" name="Mol. Biol. Evol.">
        <title>Comparative Genomics of Early-Diverging Mushroom-Forming Fungi Provides Insights into the Origins of Lignocellulose Decay Capabilities.</title>
        <authorList>
            <person name="Nagy L.G."/>
            <person name="Riley R."/>
            <person name="Tritt A."/>
            <person name="Adam C."/>
            <person name="Daum C."/>
            <person name="Floudas D."/>
            <person name="Sun H."/>
            <person name="Yadav J.S."/>
            <person name="Pangilinan J."/>
            <person name="Larsson K.H."/>
            <person name="Matsuura K."/>
            <person name="Barry K."/>
            <person name="Labutti K."/>
            <person name="Kuo R."/>
            <person name="Ohm R.A."/>
            <person name="Bhattacharya S.S."/>
            <person name="Shirouzu T."/>
            <person name="Yoshinaga Y."/>
            <person name="Martin F.M."/>
            <person name="Grigoriev I.V."/>
            <person name="Hibbett D.S."/>
        </authorList>
    </citation>
    <scope>NUCLEOTIDE SEQUENCE [LARGE SCALE GENOMIC DNA]</scope>
    <source>
        <strain evidence="1 2">HHB10207 ss-3</strain>
    </source>
</reference>